<keyword evidence="3" id="KW-0690">Ribosome biogenesis</keyword>
<feature type="compositionally biased region" description="Basic and acidic residues" evidence="7">
    <location>
        <begin position="185"/>
        <end position="198"/>
    </location>
</feature>
<evidence type="ECO:0000256" key="6">
    <source>
        <dbReference type="ARBA" id="ARBA00024695"/>
    </source>
</evidence>
<feature type="compositionally biased region" description="Acidic residues" evidence="7">
    <location>
        <begin position="58"/>
        <end position="72"/>
    </location>
</feature>
<evidence type="ECO:0000256" key="2">
    <source>
        <dbReference type="ARBA" id="ARBA00007466"/>
    </source>
</evidence>
<feature type="compositionally biased region" description="Acidic residues" evidence="7">
    <location>
        <begin position="256"/>
        <end position="267"/>
    </location>
</feature>
<evidence type="ECO:0000256" key="3">
    <source>
        <dbReference type="ARBA" id="ARBA00022517"/>
    </source>
</evidence>
<dbReference type="GO" id="GO:0032040">
    <property type="term" value="C:small-subunit processome"/>
    <property type="evidence" value="ECO:0007669"/>
    <property type="project" value="InterPro"/>
</dbReference>
<dbReference type="InterPro" id="IPR007276">
    <property type="entry name" value="Nop14"/>
</dbReference>
<evidence type="ECO:0000256" key="7">
    <source>
        <dbReference type="SAM" id="MobiDB-lite"/>
    </source>
</evidence>
<evidence type="ECO:0000256" key="4">
    <source>
        <dbReference type="ARBA" id="ARBA00022552"/>
    </source>
</evidence>
<sequence length="392" mass="45138">MSRRIGEHNDELDEFDKAIRRSQRERLAKQNKKSKYNLSDGEEEDYEFQSLGALSERDDFEDDMLPDDDEDGAGTAKTKSIGVYFSFVQDLLMVLMVPALFSAEKLATLDQFESHDKQNLQDDDPMEGEENRHKSKKEVMKELMAKSKYHRAERAKHKEELEDFGQELDKIFTSMAQSKLLELAEPDKSVPNEKKDELSGQEVARSYFKALGTLALERRGQPSDRTKTPEEIAQEEREQLEHLEEERQKRMLATDDYSDDQNEDDEIPSTQSPRAISGDDLGDSFSLDEEPRIKKGWVDEILEKKDASDSESEEGGSSEDSESPEDGSDEGSDEDDNEGEKNLLMKDWEQSDDDNLGTDLDERKKKKKMMMMSLKDMKMMMMLMKKRWSQGA</sequence>
<comment type="subcellular location">
    <subcellularLocation>
        <location evidence="1">Nucleus</location>
        <location evidence="1">Nucleolus</location>
    </subcellularLocation>
</comment>
<reference evidence="8" key="1">
    <citation type="journal article" date="2019" name="Science">
        <title>Mutation of a bHLH transcription factor allowed almond domestication.</title>
        <authorList>
            <person name="Sanchez-Perez R."/>
            <person name="Pavan S."/>
            <person name="Mazzeo R."/>
            <person name="Moldovan C."/>
            <person name="Aiese Cigliano R."/>
            <person name="Del Cueto J."/>
            <person name="Ricciardi F."/>
            <person name="Lotti C."/>
            <person name="Ricciardi L."/>
            <person name="Dicenta F."/>
            <person name="Lopez-Marques R.L."/>
            <person name="Lindberg Moller B."/>
        </authorList>
    </citation>
    <scope>NUCLEOTIDE SEQUENCE</scope>
</reference>
<dbReference type="PANTHER" id="PTHR23183:SF0">
    <property type="entry name" value="NUCLEOLAR PROTEIN 14"/>
    <property type="match status" value="1"/>
</dbReference>
<feature type="compositionally biased region" description="Acidic residues" evidence="7">
    <location>
        <begin position="309"/>
        <end position="338"/>
    </location>
</feature>
<dbReference type="EMBL" id="AP019297">
    <property type="protein sequence ID" value="BBG94351.1"/>
    <property type="molecule type" value="Genomic_DNA"/>
</dbReference>
<dbReference type="Pfam" id="PF04147">
    <property type="entry name" value="Nop14"/>
    <property type="match status" value="1"/>
</dbReference>
<organism evidence="8">
    <name type="scientific">Prunus dulcis</name>
    <name type="common">Almond</name>
    <name type="synonym">Amygdalus dulcis</name>
    <dbReference type="NCBI Taxonomy" id="3755"/>
    <lineage>
        <taxon>Eukaryota</taxon>
        <taxon>Viridiplantae</taxon>
        <taxon>Streptophyta</taxon>
        <taxon>Embryophyta</taxon>
        <taxon>Tracheophyta</taxon>
        <taxon>Spermatophyta</taxon>
        <taxon>Magnoliopsida</taxon>
        <taxon>eudicotyledons</taxon>
        <taxon>Gunneridae</taxon>
        <taxon>Pentapetalae</taxon>
        <taxon>rosids</taxon>
        <taxon>fabids</taxon>
        <taxon>Rosales</taxon>
        <taxon>Rosaceae</taxon>
        <taxon>Amygdaloideae</taxon>
        <taxon>Amygdaleae</taxon>
        <taxon>Prunus</taxon>
    </lineage>
</organism>
<protein>
    <submittedName>
        <fullName evidence="8">Uncharacterized protein</fullName>
    </submittedName>
</protein>
<gene>
    <name evidence="8" type="ORF">Prudu_002608</name>
</gene>
<proteinExistence type="inferred from homology"/>
<feature type="region of interest" description="Disordered" evidence="7">
    <location>
        <begin position="183"/>
        <end position="202"/>
    </location>
</feature>
<accession>A0A4Y1QR86</accession>
<feature type="region of interest" description="Disordered" evidence="7">
    <location>
        <begin position="26"/>
        <end position="76"/>
    </location>
</feature>
<keyword evidence="5" id="KW-0539">Nucleus</keyword>
<evidence type="ECO:0000256" key="1">
    <source>
        <dbReference type="ARBA" id="ARBA00004604"/>
    </source>
</evidence>
<feature type="region of interest" description="Disordered" evidence="7">
    <location>
        <begin position="116"/>
        <end position="138"/>
    </location>
</feature>
<comment type="function">
    <text evidence="6">Involved in nucleolar processing of pre-18S ribosomal RNA. Has a role in the nuclear export of 40S pre-ribosomal subunit to the cytoplasm.</text>
</comment>
<feature type="compositionally biased region" description="Basic and acidic residues" evidence="7">
    <location>
        <begin position="216"/>
        <end position="253"/>
    </location>
</feature>
<feature type="compositionally biased region" description="Basic and acidic residues" evidence="7">
    <location>
        <begin position="339"/>
        <end position="349"/>
    </location>
</feature>
<feature type="compositionally biased region" description="Basic and acidic residues" evidence="7">
    <location>
        <begin position="289"/>
        <end position="308"/>
    </location>
</feature>
<comment type="similarity">
    <text evidence="2">Belongs to the NOP14 family.</text>
</comment>
<dbReference type="AlphaFoldDB" id="A0A4Y1QR86"/>
<name>A0A4Y1QR86_PRUDU</name>
<evidence type="ECO:0000313" key="8">
    <source>
        <dbReference type="EMBL" id="BBG94351.1"/>
    </source>
</evidence>
<keyword evidence="4" id="KW-0698">rRNA processing</keyword>
<feature type="compositionally biased region" description="Basic and acidic residues" evidence="7">
    <location>
        <begin position="129"/>
        <end position="138"/>
    </location>
</feature>
<dbReference type="GO" id="GO:0030490">
    <property type="term" value="P:maturation of SSU-rRNA"/>
    <property type="evidence" value="ECO:0007669"/>
    <property type="project" value="TreeGrafter"/>
</dbReference>
<evidence type="ECO:0000256" key="5">
    <source>
        <dbReference type="ARBA" id="ARBA00023242"/>
    </source>
</evidence>
<dbReference type="PANTHER" id="PTHR23183">
    <property type="entry name" value="NOP14"/>
    <property type="match status" value="1"/>
</dbReference>
<feature type="region of interest" description="Disordered" evidence="7">
    <location>
        <begin position="214"/>
        <end position="368"/>
    </location>
</feature>
<dbReference type="GO" id="GO:0030692">
    <property type="term" value="C:Noc4p-Nop14p complex"/>
    <property type="evidence" value="ECO:0007669"/>
    <property type="project" value="TreeGrafter"/>
</dbReference>